<evidence type="ECO:0000256" key="1">
    <source>
        <dbReference type="ARBA" id="ARBA00000085"/>
    </source>
</evidence>
<dbReference type="Gene3D" id="6.10.340.10">
    <property type="match status" value="1"/>
</dbReference>
<dbReference type="InterPro" id="IPR036097">
    <property type="entry name" value="HisK_dim/P_sf"/>
</dbReference>
<dbReference type="PANTHER" id="PTHR45339">
    <property type="entry name" value="HYBRID SIGNAL TRANSDUCTION HISTIDINE KINASE J"/>
    <property type="match status" value="1"/>
</dbReference>
<dbReference type="SUPFAM" id="SSF158472">
    <property type="entry name" value="HAMP domain-like"/>
    <property type="match status" value="1"/>
</dbReference>
<evidence type="ECO:0000256" key="12">
    <source>
        <dbReference type="ARBA" id="ARBA00023136"/>
    </source>
</evidence>
<dbReference type="Pfam" id="PF00672">
    <property type="entry name" value="HAMP"/>
    <property type="match status" value="1"/>
</dbReference>
<evidence type="ECO:0000256" key="9">
    <source>
        <dbReference type="ARBA" id="ARBA00022777"/>
    </source>
</evidence>
<dbReference type="InterPro" id="IPR004358">
    <property type="entry name" value="Sig_transdc_His_kin-like_C"/>
</dbReference>
<evidence type="ECO:0000256" key="3">
    <source>
        <dbReference type="ARBA" id="ARBA00012438"/>
    </source>
</evidence>
<dbReference type="PROSITE" id="PS50885">
    <property type="entry name" value="HAMP"/>
    <property type="match status" value="1"/>
</dbReference>
<evidence type="ECO:0000256" key="13">
    <source>
        <dbReference type="PROSITE-ProRule" id="PRU00169"/>
    </source>
</evidence>
<feature type="domain" description="HAMP" evidence="18">
    <location>
        <begin position="200"/>
        <end position="253"/>
    </location>
</feature>
<dbReference type="PROSITE" id="PS50109">
    <property type="entry name" value="HIS_KIN"/>
    <property type="match status" value="1"/>
</dbReference>
<dbReference type="CDD" id="cd00082">
    <property type="entry name" value="HisKA"/>
    <property type="match status" value="1"/>
</dbReference>
<keyword evidence="9" id="KW-0418">Kinase</keyword>
<dbReference type="Gene3D" id="3.40.50.2300">
    <property type="match status" value="1"/>
</dbReference>
<evidence type="ECO:0000256" key="15">
    <source>
        <dbReference type="SAM" id="Phobius"/>
    </source>
</evidence>
<evidence type="ECO:0000259" key="16">
    <source>
        <dbReference type="PROSITE" id="PS50109"/>
    </source>
</evidence>
<feature type="modified residue" description="4-aspartylphosphate" evidence="13">
    <location>
        <position position="707"/>
    </location>
</feature>
<comment type="subcellular location">
    <subcellularLocation>
        <location evidence="2">Cell membrane</location>
        <topology evidence="2">Multi-pass membrane protein</topology>
    </subcellularLocation>
</comment>
<dbReference type="SMART" id="SM00387">
    <property type="entry name" value="HATPase_c"/>
    <property type="match status" value="1"/>
</dbReference>
<gene>
    <name evidence="19" type="ORF">G3446_15710</name>
</gene>
<dbReference type="CDD" id="cd16922">
    <property type="entry name" value="HATPase_EvgS-ArcB-TorS-like"/>
    <property type="match status" value="1"/>
</dbReference>
<dbReference type="SUPFAM" id="SSF52172">
    <property type="entry name" value="CheY-like"/>
    <property type="match status" value="1"/>
</dbReference>
<keyword evidence="12 15" id="KW-0472">Membrane</keyword>
<dbReference type="Proteomes" id="UP000483379">
    <property type="component" value="Unassembled WGS sequence"/>
</dbReference>
<keyword evidence="8" id="KW-0547">Nucleotide-binding</keyword>
<keyword evidence="4" id="KW-1003">Cell membrane</keyword>
<dbReference type="PANTHER" id="PTHR45339:SF5">
    <property type="entry name" value="HISTIDINE KINASE"/>
    <property type="match status" value="1"/>
</dbReference>
<dbReference type="InterPro" id="IPR003594">
    <property type="entry name" value="HATPase_dom"/>
</dbReference>
<dbReference type="InterPro" id="IPR011006">
    <property type="entry name" value="CheY-like_superfamily"/>
</dbReference>
<keyword evidence="20" id="KW-1185">Reference proteome</keyword>
<keyword evidence="11 15" id="KW-1133">Transmembrane helix</keyword>
<dbReference type="InterPro" id="IPR036890">
    <property type="entry name" value="HATPase_C_sf"/>
</dbReference>
<feature type="domain" description="Response regulatory" evidence="17">
    <location>
        <begin position="658"/>
        <end position="776"/>
    </location>
</feature>
<evidence type="ECO:0000256" key="10">
    <source>
        <dbReference type="ARBA" id="ARBA00022840"/>
    </source>
</evidence>
<evidence type="ECO:0000256" key="4">
    <source>
        <dbReference type="ARBA" id="ARBA00022475"/>
    </source>
</evidence>
<accession>A0A6M0K4M1</accession>
<dbReference type="GO" id="GO:0005886">
    <property type="term" value="C:plasma membrane"/>
    <property type="evidence" value="ECO:0007669"/>
    <property type="project" value="UniProtKB-SubCell"/>
</dbReference>
<evidence type="ECO:0000256" key="11">
    <source>
        <dbReference type="ARBA" id="ARBA00022989"/>
    </source>
</evidence>
<evidence type="ECO:0000313" key="20">
    <source>
        <dbReference type="Proteomes" id="UP000483379"/>
    </source>
</evidence>
<dbReference type="CDD" id="cd17546">
    <property type="entry name" value="REC_hyHK_CKI1_RcsC-like"/>
    <property type="match status" value="1"/>
</dbReference>
<dbReference type="Pfam" id="PF02518">
    <property type="entry name" value="HATPase_c"/>
    <property type="match status" value="1"/>
</dbReference>
<keyword evidence="6" id="KW-0808">Transferase</keyword>
<organism evidence="19 20">
    <name type="scientific">Thiorhodococcus minor</name>
    <dbReference type="NCBI Taxonomy" id="57489"/>
    <lineage>
        <taxon>Bacteria</taxon>
        <taxon>Pseudomonadati</taxon>
        <taxon>Pseudomonadota</taxon>
        <taxon>Gammaproteobacteria</taxon>
        <taxon>Chromatiales</taxon>
        <taxon>Chromatiaceae</taxon>
        <taxon>Thiorhodococcus</taxon>
    </lineage>
</organism>
<name>A0A6M0K4M1_9GAMM</name>
<dbReference type="GO" id="GO:0005524">
    <property type="term" value="F:ATP binding"/>
    <property type="evidence" value="ECO:0007669"/>
    <property type="project" value="UniProtKB-KW"/>
</dbReference>
<evidence type="ECO:0000256" key="2">
    <source>
        <dbReference type="ARBA" id="ARBA00004651"/>
    </source>
</evidence>
<dbReference type="AlphaFoldDB" id="A0A6M0K4M1"/>
<evidence type="ECO:0000256" key="8">
    <source>
        <dbReference type="ARBA" id="ARBA00022741"/>
    </source>
</evidence>
<comment type="caution">
    <text evidence="19">The sequence shown here is derived from an EMBL/GenBank/DDBJ whole genome shotgun (WGS) entry which is preliminary data.</text>
</comment>
<dbReference type="Pfam" id="PF00072">
    <property type="entry name" value="Response_reg"/>
    <property type="match status" value="1"/>
</dbReference>
<dbReference type="EC" id="2.7.13.3" evidence="3"/>
<dbReference type="InterPro" id="IPR005467">
    <property type="entry name" value="His_kinase_dom"/>
</dbReference>
<dbReference type="SMART" id="SM00388">
    <property type="entry name" value="HisKA"/>
    <property type="match status" value="1"/>
</dbReference>
<dbReference type="InterPro" id="IPR001789">
    <property type="entry name" value="Sig_transdc_resp-reg_receiver"/>
</dbReference>
<proteinExistence type="predicted"/>
<reference evidence="19 20" key="1">
    <citation type="submission" date="2020-02" db="EMBL/GenBank/DDBJ databases">
        <title>Genome sequences of Thiorhodococcus mannitoliphagus and Thiorhodococcus minor, purple sulfur photosynthetic bacteria in the gammaproteobacterial family, Chromatiaceae.</title>
        <authorList>
            <person name="Aviles F.A."/>
            <person name="Meyer T.E."/>
            <person name="Kyndt J.A."/>
        </authorList>
    </citation>
    <scope>NUCLEOTIDE SEQUENCE [LARGE SCALE GENOMIC DNA]</scope>
    <source>
        <strain evidence="19 20">DSM 11518</strain>
    </source>
</reference>
<sequence length="800" mass="87773">MPHFRDLSIRWKVIGVVMLVTGVVLGISVALVAFLDIRAMHAALVERVGALSRVASINVAAPLAFKDPEAAEEILAALGSEEDVISIQLRTSERVLFADYESPRPQHRPWIARVADDERAEWEDLLSGELAERSGRLTFRDGYLDLAMSVVVDDKRLGYLDIQYDTTELGRRVLYQVLLAVLVFIVGAGIALLLAARLHRLISGPIRDIAEVMERTAAQQDFSFRLDARQRDELGALMCAFDTMLEQVELRDVELRKARDAAEAGSQAKSQFLASMSHEIRTPMNGILGMAELLQGTHLDDRQRHFTQTIQVSAESLLAIINDILDFSKIEAGRLELEQLDFDLCEVVERTMDLLAESARAKRLSFRTLIPAGFPSRVRGDPGRLQQVLTNLLSNAVKFTERGSVQLRLSWLAETATTMRARIEVADTGIGLTPEARDRIFDRFNQADSSTSRRYGGTGLGLSICRQLVELMGGSIEVESTLGQGSVFRFELLLDKQAESVLEPDLYLADLRALAITDDDRAREDLRRSLGAWGADVVCERDLRDALTVALTRGSAGQGFEIIIVDAAQLPPLEGPAGRVLADLIAESWVALVLGPQDGGNGVDQAWGHLRVLRTPIGSRELSGCLGAMISESRRRVSGTAMGEAGAQPHQLPRLGLDVFVAEDNAVNQEVVESMLTALGCRAVLCADGTALLDILETRTPDVILMDCQMPAMDGYETTRQVRARERREGGHLPIIALTAHAMRGDRERALAAGMDDYLSKPLKLVELVDALRRWAPRAAAGDGSRQLTAPPVFQRGLDS</sequence>
<dbReference type="SMART" id="SM00448">
    <property type="entry name" value="REC"/>
    <property type="match status" value="1"/>
</dbReference>
<dbReference type="GO" id="GO:0000155">
    <property type="term" value="F:phosphorelay sensor kinase activity"/>
    <property type="evidence" value="ECO:0007669"/>
    <property type="project" value="InterPro"/>
</dbReference>
<evidence type="ECO:0000256" key="14">
    <source>
        <dbReference type="SAM" id="MobiDB-lite"/>
    </source>
</evidence>
<protein>
    <recommendedName>
        <fullName evidence="3">histidine kinase</fullName>
        <ecNumber evidence="3">2.7.13.3</ecNumber>
    </recommendedName>
</protein>
<dbReference type="Pfam" id="PF17152">
    <property type="entry name" value="CHASE8"/>
    <property type="match status" value="1"/>
</dbReference>
<feature type="transmembrane region" description="Helical" evidence="15">
    <location>
        <begin position="173"/>
        <end position="196"/>
    </location>
</feature>
<dbReference type="Pfam" id="PF00512">
    <property type="entry name" value="HisKA"/>
    <property type="match status" value="1"/>
</dbReference>
<dbReference type="FunFam" id="3.30.565.10:FF:000078">
    <property type="entry name" value="Two-component sensor histidine kinase"/>
    <property type="match status" value="1"/>
</dbReference>
<feature type="region of interest" description="Disordered" evidence="14">
    <location>
        <begin position="781"/>
        <end position="800"/>
    </location>
</feature>
<dbReference type="CDD" id="cd06225">
    <property type="entry name" value="HAMP"/>
    <property type="match status" value="1"/>
</dbReference>
<dbReference type="Gene3D" id="1.10.287.130">
    <property type="match status" value="1"/>
</dbReference>
<feature type="transmembrane region" description="Helical" evidence="15">
    <location>
        <begin position="13"/>
        <end position="35"/>
    </location>
</feature>
<dbReference type="InterPro" id="IPR033417">
    <property type="entry name" value="CHASE8"/>
</dbReference>
<dbReference type="RefSeq" id="WP_164453779.1">
    <property type="nucleotide sequence ID" value="NZ_JAAIJQ010000047.1"/>
</dbReference>
<dbReference type="PROSITE" id="PS50110">
    <property type="entry name" value="RESPONSE_REGULATORY"/>
    <property type="match status" value="1"/>
</dbReference>
<comment type="catalytic activity">
    <reaction evidence="1">
        <text>ATP + protein L-histidine = ADP + protein N-phospho-L-histidine.</text>
        <dbReference type="EC" id="2.7.13.3"/>
    </reaction>
</comment>
<dbReference type="Gene3D" id="3.30.565.10">
    <property type="entry name" value="Histidine kinase-like ATPase, C-terminal domain"/>
    <property type="match status" value="1"/>
</dbReference>
<dbReference type="SMART" id="SM00304">
    <property type="entry name" value="HAMP"/>
    <property type="match status" value="1"/>
</dbReference>
<evidence type="ECO:0000259" key="17">
    <source>
        <dbReference type="PROSITE" id="PS50110"/>
    </source>
</evidence>
<evidence type="ECO:0000256" key="7">
    <source>
        <dbReference type="ARBA" id="ARBA00022692"/>
    </source>
</evidence>
<evidence type="ECO:0000259" key="18">
    <source>
        <dbReference type="PROSITE" id="PS50885"/>
    </source>
</evidence>
<dbReference type="InterPro" id="IPR003661">
    <property type="entry name" value="HisK_dim/P_dom"/>
</dbReference>
<dbReference type="SUPFAM" id="SSF47384">
    <property type="entry name" value="Homodimeric domain of signal transducing histidine kinase"/>
    <property type="match status" value="1"/>
</dbReference>
<feature type="domain" description="Histidine kinase" evidence="16">
    <location>
        <begin position="275"/>
        <end position="496"/>
    </location>
</feature>
<keyword evidence="10" id="KW-0067">ATP-binding</keyword>
<keyword evidence="7 15" id="KW-0812">Transmembrane</keyword>
<dbReference type="FunFam" id="1.10.287.130:FF:000003">
    <property type="entry name" value="Histidine kinase"/>
    <property type="match status" value="1"/>
</dbReference>
<evidence type="ECO:0000256" key="6">
    <source>
        <dbReference type="ARBA" id="ARBA00022679"/>
    </source>
</evidence>
<dbReference type="EMBL" id="JAAIJQ010000047">
    <property type="protein sequence ID" value="NEV63315.1"/>
    <property type="molecule type" value="Genomic_DNA"/>
</dbReference>
<evidence type="ECO:0000256" key="5">
    <source>
        <dbReference type="ARBA" id="ARBA00022553"/>
    </source>
</evidence>
<dbReference type="InterPro" id="IPR003660">
    <property type="entry name" value="HAMP_dom"/>
</dbReference>
<evidence type="ECO:0000313" key="19">
    <source>
        <dbReference type="EMBL" id="NEV63315.1"/>
    </source>
</evidence>
<keyword evidence="5 13" id="KW-0597">Phosphoprotein</keyword>
<dbReference type="SUPFAM" id="SSF55874">
    <property type="entry name" value="ATPase domain of HSP90 chaperone/DNA topoisomerase II/histidine kinase"/>
    <property type="match status" value="1"/>
</dbReference>
<dbReference type="PRINTS" id="PR00344">
    <property type="entry name" value="BCTRLSENSOR"/>
</dbReference>